<evidence type="ECO:0000256" key="4">
    <source>
        <dbReference type="ARBA" id="ARBA00003889"/>
    </source>
</evidence>
<evidence type="ECO:0000256" key="19">
    <source>
        <dbReference type="PIRSR" id="PIRSR006135-2"/>
    </source>
</evidence>
<evidence type="ECO:0000256" key="6">
    <source>
        <dbReference type="ARBA" id="ARBA00005159"/>
    </source>
</evidence>
<evidence type="ECO:0000313" key="20">
    <source>
        <dbReference type="EMBL" id="RST90301.1"/>
    </source>
</evidence>
<comment type="function">
    <text evidence="4">Catalyzes ATP-dependent phosphorylation of adenosylcobinamide and addition of GMP to adenosylcobinamide phosphate.</text>
</comment>
<keyword evidence="11 20" id="KW-0808">Transferase</keyword>
<evidence type="ECO:0000313" key="21">
    <source>
        <dbReference type="Proteomes" id="UP000277864"/>
    </source>
</evidence>
<evidence type="ECO:0000256" key="7">
    <source>
        <dbReference type="ARBA" id="ARBA00007490"/>
    </source>
</evidence>
<dbReference type="GO" id="GO:0005524">
    <property type="term" value="F:ATP binding"/>
    <property type="evidence" value="ECO:0007669"/>
    <property type="project" value="UniProtKB-KW"/>
</dbReference>
<evidence type="ECO:0000256" key="17">
    <source>
        <dbReference type="ARBA" id="ARBA00030571"/>
    </source>
</evidence>
<dbReference type="OrthoDB" id="9799422at2"/>
<dbReference type="Pfam" id="PF02283">
    <property type="entry name" value="CobU"/>
    <property type="match status" value="1"/>
</dbReference>
<dbReference type="Proteomes" id="UP000277864">
    <property type="component" value="Unassembled WGS sequence"/>
</dbReference>
<feature type="binding site" evidence="19">
    <location>
        <position position="84"/>
    </location>
    <ligand>
        <name>GTP</name>
        <dbReference type="ChEBI" id="CHEBI:37565"/>
    </ligand>
</feature>
<evidence type="ECO:0000256" key="16">
    <source>
        <dbReference type="ARBA" id="ARBA00029570"/>
    </source>
</evidence>
<dbReference type="EC" id="2.7.7.62" evidence="9"/>
<dbReference type="GO" id="GO:0009236">
    <property type="term" value="P:cobalamin biosynthetic process"/>
    <property type="evidence" value="ECO:0007669"/>
    <property type="project" value="UniProtKB-UniPathway"/>
</dbReference>
<organism evidence="20 21">
    <name type="scientific">Vagococcus humatus</name>
    <dbReference type="NCBI Taxonomy" id="1889241"/>
    <lineage>
        <taxon>Bacteria</taxon>
        <taxon>Bacillati</taxon>
        <taxon>Bacillota</taxon>
        <taxon>Bacilli</taxon>
        <taxon>Lactobacillales</taxon>
        <taxon>Enterococcaceae</taxon>
        <taxon>Vagococcus</taxon>
    </lineage>
</organism>
<evidence type="ECO:0000256" key="1">
    <source>
        <dbReference type="ARBA" id="ARBA00000312"/>
    </source>
</evidence>
<evidence type="ECO:0000256" key="12">
    <source>
        <dbReference type="ARBA" id="ARBA00022741"/>
    </source>
</evidence>
<dbReference type="PIRSF" id="PIRSF006135">
    <property type="entry name" value="CobU"/>
    <property type="match status" value="1"/>
</dbReference>
<evidence type="ECO:0000256" key="2">
    <source>
        <dbReference type="ARBA" id="ARBA00000711"/>
    </source>
</evidence>
<feature type="binding site" evidence="19">
    <location>
        <begin position="9"/>
        <end position="16"/>
    </location>
    <ligand>
        <name>GTP</name>
        <dbReference type="ChEBI" id="CHEBI:37565"/>
    </ligand>
</feature>
<name>A0A3R9YLA8_9ENTE</name>
<accession>A0A3R9YLA8</accession>
<evidence type="ECO:0000256" key="15">
    <source>
        <dbReference type="ARBA" id="ARBA00023134"/>
    </source>
</evidence>
<evidence type="ECO:0000256" key="18">
    <source>
        <dbReference type="PIRSR" id="PIRSR006135-1"/>
    </source>
</evidence>
<dbReference type="SUPFAM" id="SSF52540">
    <property type="entry name" value="P-loop containing nucleoside triphosphate hydrolases"/>
    <property type="match status" value="1"/>
</dbReference>
<comment type="similarity">
    <text evidence="7">Belongs to the CobU/CobP family.</text>
</comment>
<proteinExistence type="inferred from homology"/>
<evidence type="ECO:0000256" key="3">
    <source>
        <dbReference type="ARBA" id="ARBA00001522"/>
    </source>
</evidence>
<dbReference type="InterPro" id="IPR027417">
    <property type="entry name" value="P-loop_NTPase"/>
</dbReference>
<evidence type="ECO:0000256" key="5">
    <source>
        <dbReference type="ARBA" id="ARBA00004692"/>
    </source>
</evidence>
<evidence type="ECO:0000256" key="14">
    <source>
        <dbReference type="ARBA" id="ARBA00022840"/>
    </source>
</evidence>
<dbReference type="NCBIfam" id="NF004469">
    <property type="entry name" value="PRK05800.1"/>
    <property type="match status" value="1"/>
</dbReference>
<comment type="catalytic activity">
    <reaction evidence="2">
        <text>adenosylcob(III)inamide phosphate + GTP + H(+) = adenosylcob(III)inamide-GDP + diphosphate</text>
        <dbReference type="Rhea" id="RHEA:22712"/>
        <dbReference type="ChEBI" id="CHEBI:15378"/>
        <dbReference type="ChEBI" id="CHEBI:33019"/>
        <dbReference type="ChEBI" id="CHEBI:37565"/>
        <dbReference type="ChEBI" id="CHEBI:58502"/>
        <dbReference type="ChEBI" id="CHEBI:60487"/>
        <dbReference type="EC" id="2.7.7.62"/>
    </reaction>
</comment>
<keyword evidence="14" id="KW-0067">ATP-binding</keyword>
<evidence type="ECO:0000256" key="8">
    <source>
        <dbReference type="ARBA" id="ARBA00012016"/>
    </source>
</evidence>
<dbReference type="UniPathway" id="UPA00148">
    <property type="reaction ID" value="UER00236"/>
</dbReference>
<keyword evidence="13 20" id="KW-0418">Kinase</keyword>
<comment type="pathway">
    <text evidence="5">Cofactor biosynthesis; adenosylcobalamin biosynthesis; adenosylcobalamin from cob(II)yrinate a,c-diamide: step 6/7.</text>
</comment>
<comment type="pathway">
    <text evidence="6">Cofactor biosynthesis; adenosylcobalamin biosynthesis; adenosylcobalamin from cob(II)yrinate a,c-diamide: step 5/7.</text>
</comment>
<dbReference type="GO" id="GO:0043752">
    <property type="term" value="F:adenosylcobinamide kinase activity"/>
    <property type="evidence" value="ECO:0007669"/>
    <property type="project" value="UniProtKB-EC"/>
</dbReference>
<dbReference type="Gene3D" id="3.40.50.300">
    <property type="entry name" value="P-loop containing nucleotide triphosphate hydrolases"/>
    <property type="match status" value="1"/>
</dbReference>
<comment type="catalytic activity">
    <reaction evidence="3">
        <text>adenosylcob(III)inamide + GTP = adenosylcob(III)inamide phosphate + GDP + H(+)</text>
        <dbReference type="Rhea" id="RHEA:15765"/>
        <dbReference type="ChEBI" id="CHEBI:2480"/>
        <dbReference type="ChEBI" id="CHEBI:15378"/>
        <dbReference type="ChEBI" id="CHEBI:37565"/>
        <dbReference type="ChEBI" id="CHEBI:58189"/>
        <dbReference type="ChEBI" id="CHEBI:58502"/>
        <dbReference type="EC" id="2.7.1.156"/>
    </reaction>
</comment>
<keyword evidence="10" id="KW-0169">Cobalamin biosynthesis</keyword>
<protein>
    <recommendedName>
        <fullName evidence="16">Adenosylcobinamide kinase</fullName>
        <ecNumber evidence="8">2.7.1.156</ecNumber>
        <ecNumber evidence="9">2.7.7.62</ecNumber>
    </recommendedName>
    <alternativeName>
        <fullName evidence="17">Adenosylcobinamide-phosphate guanylyltransferase</fullName>
    </alternativeName>
</protein>
<dbReference type="RefSeq" id="WP_125942914.1">
    <property type="nucleotide sequence ID" value="NZ_PXZH01000001.1"/>
</dbReference>
<comment type="caution">
    <text evidence="20">The sequence shown here is derived from an EMBL/GenBank/DDBJ whole genome shotgun (WGS) entry which is preliminary data.</text>
</comment>
<keyword evidence="20" id="KW-0548">Nucleotidyltransferase</keyword>
<dbReference type="PANTHER" id="PTHR34848:SF1">
    <property type="entry name" value="BIFUNCTIONAL ADENOSYLCOBALAMIN BIOSYNTHESIS PROTEIN COBU"/>
    <property type="match status" value="1"/>
</dbReference>
<evidence type="ECO:0000256" key="11">
    <source>
        <dbReference type="ARBA" id="ARBA00022679"/>
    </source>
</evidence>
<dbReference type="PANTHER" id="PTHR34848">
    <property type="match status" value="1"/>
</dbReference>
<gene>
    <name evidence="20" type="ORF">C7P63_04305</name>
</gene>
<evidence type="ECO:0000256" key="9">
    <source>
        <dbReference type="ARBA" id="ARBA00012523"/>
    </source>
</evidence>
<sequence>MGKVVLVTGGARSGKSDFSESLLKEKKTVCYLATNSANVDDPENHHRILLHQQKRPHSWHTEEGYWQVADYLAQATGFDGYLLDCATLLTLNCFYQMMTEQHGQDYAKIDKIIQTLTEEEKQGIEMRLLKEWQEILKVVRRDIAGDFVIVTNEVGLGIVPENSFTRWFRDIYGRMNQYLGKEADEVYLVVASIPVKIK</sequence>
<dbReference type="AlphaFoldDB" id="A0A3R9YLA8"/>
<dbReference type="EMBL" id="PXZH01000001">
    <property type="protein sequence ID" value="RST90301.1"/>
    <property type="molecule type" value="Genomic_DNA"/>
</dbReference>
<keyword evidence="21" id="KW-1185">Reference proteome</keyword>
<dbReference type="EC" id="2.7.1.156" evidence="8"/>
<evidence type="ECO:0000256" key="13">
    <source>
        <dbReference type="ARBA" id="ARBA00022777"/>
    </source>
</evidence>
<dbReference type="CDD" id="cd00544">
    <property type="entry name" value="CobU"/>
    <property type="match status" value="1"/>
</dbReference>
<keyword evidence="12 19" id="KW-0547">Nucleotide-binding</keyword>
<comment type="catalytic activity">
    <reaction evidence="1">
        <text>adenosylcob(III)inamide + ATP = adenosylcob(III)inamide phosphate + ADP + H(+)</text>
        <dbReference type="Rhea" id="RHEA:15769"/>
        <dbReference type="ChEBI" id="CHEBI:2480"/>
        <dbReference type="ChEBI" id="CHEBI:15378"/>
        <dbReference type="ChEBI" id="CHEBI:30616"/>
        <dbReference type="ChEBI" id="CHEBI:58502"/>
        <dbReference type="ChEBI" id="CHEBI:456216"/>
        <dbReference type="EC" id="2.7.1.156"/>
    </reaction>
</comment>
<dbReference type="GO" id="GO:0008820">
    <property type="term" value="F:cobinamide phosphate guanylyltransferase activity"/>
    <property type="evidence" value="ECO:0007669"/>
    <property type="project" value="UniProtKB-EC"/>
</dbReference>
<evidence type="ECO:0000256" key="10">
    <source>
        <dbReference type="ARBA" id="ARBA00022573"/>
    </source>
</evidence>
<feature type="binding site" evidence="19">
    <location>
        <position position="63"/>
    </location>
    <ligand>
        <name>GTP</name>
        <dbReference type="ChEBI" id="CHEBI:37565"/>
    </ligand>
</feature>
<reference evidence="20 21" key="1">
    <citation type="submission" date="2018-03" db="EMBL/GenBank/DDBJ databases">
        <authorList>
            <person name="Gulvik C.A."/>
        </authorList>
    </citation>
    <scope>NUCLEOTIDE SEQUENCE [LARGE SCALE GENOMIC DNA]</scope>
    <source>
        <strain evidence="20 21">JCM 31581</strain>
    </source>
</reference>
<feature type="active site" description="GMP-histidine intermediate" evidence="18">
    <location>
        <position position="51"/>
    </location>
</feature>
<dbReference type="InterPro" id="IPR003203">
    <property type="entry name" value="CobU/CobP"/>
</dbReference>
<dbReference type="GO" id="GO:0005525">
    <property type="term" value="F:GTP binding"/>
    <property type="evidence" value="ECO:0007669"/>
    <property type="project" value="UniProtKB-KW"/>
</dbReference>
<keyword evidence="15 19" id="KW-0342">GTP-binding</keyword>